<dbReference type="Gene3D" id="2.60.120.10">
    <property type="entry name" value="Jelly Rolls"/>
    <property type="match status" value="1"/>
</dbReference>
<organism evidence="3 4">
    <name type="scientific">Legionella drancourtii LLAP12</name>
    <dbReference type="NCBI Taxonomy" id="658187"/>
    <lineage>
        <taxon>Bacteria</taxon>
        <taxon>Pseudomonadati</taxon>
        <taxon>Pseudomonadota</taxon>
        <taxon>Gammaproteobacteria</taxon>
        <taxon>Legionellales</taxon>
        <taxon>Legionellaceae</taxon>
        <taxon>Legionella</taxon>
    </lineage>
</organism>
<gene>
    <name evidence="3" type="ORF">LDG_6310</name>
</gene>
<dbReference type="eggNOG" id="COG0664">
    <property type="taxonomic scope" value="Bacteria"/>
</dbReference>
<proteinExistence type="predicted"/>
<dbReference type="GO" id="GO:0005829">
    <property type="term" value="C:cytosol"/>
    <property type="evidence" value="ECO:0007669"/>
    <property type="project" value="TreeGrafter"/>
</dbReference>
<feature type="domain" description="Cyclic nucleotide-binding" evidence="2">
    <location>
        <begin position="43"/>
        <end position="136"/>
    </location>
</feature>
<dbReference type="InterPro" id="IPR050397">
    <property type="entry name" value="Env_Response_Regulators"/>
</dbReference>
<evidence type="ECO:0000313" key="4">
    <source>
        <dbReference type="Proteomes" id="UP000002770"/>
    </source>
</evidence>
<dbReference type="PROSITE" id="PS50042">
    <property type="entry name" value="CNMP_BINDING_3"/>
    <property type="match status" value="1"/>
</dbReference>
<dbReference type="InterPro" id="IPR018490">
    <property type="entry name" value="cNMP-bd_dom_sf"/>
</dbReference>
<sequence>MLCSDARVLDVCSAECQQILLKRINIMSNFSAKEYMLLRTCELLKDLSDKNFNTFLNLSERISHDKGKVLLQEGKPNEHLFIVLSGKVDLYKATDMEQYLIGNLSNGQSIGEMRVVKNLPCSLTVITSAPTVVLSILVSKLHHMEYNQCYESILDAIINILCHRLTATNALAADGKNKKKSWRRYIFPVMFSTTLVLLLCELGVASYYLM</sequence>
<keyword evidence="4" id="KW-1185">Reference proteome</keyword>
<dbReference type="Pfam" id="PF00027">
    <property type="entry name" value="cNMP_binding"/>
    <property type="match status" value="1"/>
</dbReference>
<dbReference type="Proteomes" id="UP000002770">
    <property type="component" value="Unassembled WGS sequence"/>
</dbReference>
<dbReference type="InterPro" id="IPR014710">
    <property type="entry name" value="RmlC-like_jellyroll"/>
</dbReference>
<evidence type="ECO:0000313" key="3">
    <source>
        <dbReference type="EMBL" id="EHL31648.1"/>
    </source>
</evidence>
<evidence type="ECO:0000256" key="1">
    <source>
        <dbReference type="SAM" id="Phobius"/>
    </source>
</evidence>
<keyword evidence="1" id="KW-1133">Transmembrane helix</keyword>
<dbReference type="SMART" id="SM00100">
    <property type="entry name" value="cNMP"/>
    <property type="match status" value="1"/>
</dbReference>
<accession>G9EM48</accession>
<dbReference type="PANTHER" id="PTHR24567:SF77">
    <property type="entry name" value="NUCLEOSIDE-RESPONSIVE TRANSCRIPTIONAL ACTIVATOR OF NUCLEOSIDE UTILIZATION DEOR"/>
    <property type="match status" value="1"/>
</dbReference>
<dbReference type="EMBL" id="JH413811">
    <property type="protein sequence ID" value="EHL31648.1"/>
    <property type="molecule type" value="Genomic_DNA"/>
</dbReference>
<dbReference type="PANTHER" id="PTHR24567">
    <property type="entry name" value="CRP FAMILY TRANSCRIPTIONAL REGULATORY PROTEIN"/>
    <property type="match status" value="1"/>
</dbReference>
<dbReference type="HOGENOM" id="CLU_1308851_0_0_6"/>
<name>G9EM48_9GAMM</name>
<dbReference type="GO" id="GO:0003700">
    <property type="term" value="F:DNA-binding transcription factor activity"/>
    <property type="evidence" value="ECO:0007669"/>
    <property type="project" value="TreeGrafter"/>
</dbReference>
<reference evidence="3 4" key="1">
    <citation type="journal article" date="2011" name="BMC Genomics">
        <title>Insight into cross-talk between intra-amoebal pathogens.</title>
        <authorList>
            <person name="Gimenez G."/>
            <person name="Bertelli C."/>
            <person name="Moliner C."/>
            <person name="Robert C."/>
            <person name="Raoult D."/>
            <person name="Fournier P.E."/>
            <person name="Greub G."/>
        </authorList>
    </citation>
    <scope>NUCLEOTIDE SEQUENCE [LARGE SCALE GENOMIC DNA]</scope>
    <source>
        <strain evidence="3 4">LLAP12</strain>
    </source>
</reference>
<dbReference type="InterPro" id="IPR000595">
    <property type="entry name" value="cNMP-bd_dom"/>
</dbReference>
<feature type="transmembrane region" description="Helical" evidence="1">
    <location>
        <begin position="185"/>
        <end position="209"/>
    </location>
</feature>
<dbReference type="CDD" id="cd00038">
    <property type="entry name" value="CAP_ED"/>
    <property type="match status" value="1"/>
</dbReference>
<dbReference type="InParanoid" id="G9EM48"/>
<dbReference type="SUPFAM" id="SSF51206">
    <property type="entry name" value="cAMP-binding domain-like"/>
    <property type="match status" value="1"/>
</dbReference>
<keyword evidence="1" id="KW-0812">Transmembrane</keyword>
<dbReference type="STRING" id="658187.LDG_6310"/>
<dbReference type="AlphaFoldDB" id="G9EM48"/>
<keyword evidence="1" id="KW-0472">Membrane</keyword>
<protein>
    <recommendedName>
        <fullName evidence="2">Cyclic nucleotide-binding domain-containing protein</fullName>
    </recommendedName>
</protein>
<evidence type="ECO:0000259" key="2">
    <source>
        <dbReference type="PROSITE" id="PS50042"/>
    </source>
</evidence>